<dbReference type="Proteomes" id="UP000887579">
    <property type="component" value="Unplaced"/>
</dbReference>
<reference evidence="2" key="1">
    <citation type="submission" date="2022-11" db="UniProtKB">
        <authorList>
            <consortium name="WormBaseParasite"/>
        </authorList>
    </citation>
    <scope>IDENTIFICATION</scope>
</reference>
<accession>A0AC34GW22</accession>
<dbReference type="WBParaSite" id="ES5_v2.g9194.t1">
    <property type="protein sequence ID" value="ES5_v2.g9194.t1"/>
    <property type="gene ID" value="ES5_v2.g9194"/>
</dbReference>
<protein>
    <submittedName>
        <fullName evidence="2">Uncharacterized protein</fullName>
    </submittedName>
</protein>
<evidence type="ECO:0000313" key="1">
    <source>
        <dbReference type="Proteomes" id="UP000887579"/>
    </source>
</evidence>
<sequence length="116" mass="11381">MPFIIPKLGDGDDEQFVEAPSEAIPTEAVETFEGVDCLELPLPGGGIGLNCCIVEAVAVAAIVGGGVGAVGDARLSCPRFNVARPLNAAAAGSFDASGGDGDCVIVPPGTGVVDGV</sequence>
<organism evidence="1 2">
    <name type="scientific">Panagrolaimus sp. ES5</name>
    <dbReference type="NCBI Taxonomy" id="591445"/>
    <lineage>
        <taxon>Eukaryota</taxon>
        <taxon>Metazoa</taxon>
        <taxon>Ecdysozoa</taxon>
        <taxon>Nematoda</taxon>
        <taxon>Chromadorea</taxon>
        <taxon>Rhabditida</taxon>
        <taxon>Tylenchina</taxon>
        <taxon>Panagrolaimomorpha</taxon>
        <taxon>Panagrolaimoidea</taxon>
        <taxon>Panagrolaimidae</taxon>
        <taxon>Panagrolaimus</taxon>
    </lineage>
</organism>
<proteinExistence type="predicted"/>
<evidence type="ECO:0000313" key="2">
    <source>
        <dbReference type="WBParaSite" id="ES5_v2.g9194.t1"/>
    </source>
</evidence>
<name>A0AC34GW22_9BILA</name>